<evidence type="ECO:0000256" key="7">
    <source>
        <dbReference type="ARBA" id="ARBA00022741"/>
    </source>
</evidence>
<keyword evidence="12 14" id="KW-0472">Membrane</keyword>
<dbReference type="InterPro" id="IPR029095">
    <property type="entry name" value="NarX-like_N"/>
</dbReference>
<keyword evidence="8" id="KW-0418">Kinase</keyword>
<evidence type="ECO:0000256" key="13">
    <source>
        <dbReference type="SAM" id="Coils"/>
    </source>
</evidence>
<evidence type="ECO:0000256" key="8">
    <source>
        <dbReference type="ARBA" id="ARBA00022777"/>
    </source>
</evidence>
<dbReference type="Pfam" id="PF07730">
    <property type="entry name" value="HisKA_3"/>
    <property type="match status" value="1"/>
</dbReference>
<dbReference type="InterPro" id="IPR003594">
    <property type="entry name" value="HATPase_dom"/>
</dbReference>
<dbReference type="PROSITE" id="PS50109">
    <property type="entry name" value="HIS_KIN"/>
    <property type="match status" value="1"/>
</dbReference>
<feature type="domain" description="Histidine kinase" evidence="15">
    <location>
        <begin position="286"/>
        <end position="484"/>
    </location>
</feature>
<dbReference type="Pfam" id="PF13675">
    <property type="entry name" value="PilJ"/>
    <property type="match status" value="1"/>
</dbReference>
<dbReference type="Gene3D" id="1.20.5.1930">
    <property type="match status" value="1"/>
</dbReference>
<dbReference type="CDD" id="cd16917">
    <property type="entry name" value="HATPase_UhpB-NarQ-NarX-like"/>
    <property type="match status" value="1"/>
</dbReference>
<dbReference type="InterPro" id="IPR050482">
    <property type="entry name" value="Sensor_HK_TwoCompSys"/>
</dbReference>
<sequence>MQPHETIDGISMNSIDKTVAKRLTIQYVIALSLVAVLTILGHTLIQLILTNTTDSSRVINLAGRQRMLSQQLTKLSVLRQTSPGNWDQSLENTFSESLSEWKSVHMGLRDNLLVDDKRYEVKNTKVIDSLFKAITPSYDGMNAFFEAQKNEKMSEDIGVLLNHESAFLKTMDRIVFEYDLQAAKTIGNIKRIEFVILFLTLLTLFFEFVLIFQPLSNYVKRVITELITSKQKLDDTHSQLSVSNRMLRNIQEDLDKAMKERYELKRKEDQIRSASLLEGQEEERKRISREIHDGLGQMLTGVKLGLSRLKSSDLSEKYQKAYEHTKDLLTETIETTRAVSFNLMPTALNDYGISSALKILIASQSLSGETEIDLDIDEPDKRYDQKLEIAIYRIVQEALNNIIKHANASKAKVSLNENNDVLELSITDNGVGFDPGKLKQSRASLIHNGVENMKTRAELLNGAFKLTTIPGGGTDIFIKLPIKPADK</sequence>
<keyword evidence="11" id="KW-0902">Two-component regulatory system</keyword>
<gene>
    <name evidence="16" type="ORF">AFM12_08515</name>
</gene>
<protein>
    <recommendedName>
        <fullName evidence="3">histidine kinase</fullName>
        <ecNumber evidence="3">2.7.13.3</ecNumber>
    </recommendedName>
</protein>
<evidence type="ECO:0000259" key="15">
    <source>
        <dbReference type="PROSITE" id="PS50109"/>
    </source>
</evidence>
<dbReference type="Gene3D" id="3.30.565.10">
    <property type="entry name" value="Histidine kinase-like ATPase, C-terminal domain"/>
    <property type="match status" value="1"/>
</dbReference>
<dbReference type="EMBL" id="LGTQ01000006">
    <property type="protein sequence ID" value="KPM48638.1"/>
    <property type="molecule type" value="Genomic_DNA"/>
</dbReference>
<evidence type="ECO:0000256" key="14">
    <source>
        <dbReference type="SAM" id="Phobius"/>
    </source>
</evidence>
<dbReference type="GO" id="GO:0046983">
    <property type="term" value="F:protein dimerization activity"/>
    <property type="evidence" value="ECO:0007669"/>
    <property type="project" value="InterPro"/>
</dbReference>
<dbReference type="InterPro" id="IPR005467">
    <property type="entry name" value="His_kinase_dom"/>
</dbReference>
<dbReference type="Pfam" id="PF02518">
    <property type="entry name" value="HATPase_c"/>
    <property type="match status" value="1"/>
</dbReference>
<keyword evidence="5" id="KW-0808">Transferase</keyword>
<proteinExistence type="predicted"/>
<evidence type="ECO:0000256" key="11">
    <source>
        <dbReference type="ARBA" id="ARBA00023012"/>
    </source>
</evidence>
<evidence type="ECO:0000256" key="4">
    <source>
        <dbReference type="ARBA" id="ARBA00022553"/>
    </source>
</evidence>
<dbReference type="InterPro" id="IPR036890">
    <property type="entry name" value="HATPase_C_sf"/>
</dbReference>
<evidence type="ECO:0000256" key="3">
    <source>
        <dbReference type="ARBA" id="ARBA00012438"/>
    </source>
</evidence>
<evidence type="ECO:0000256" key="9">
    <source>
        <dbReference type="ARBA" id="ARBA00022840"/>
    </source>
</evidence>
<dbReference type="GO" id="GO:0016020">
    <property type="term" value="C:membrane"/>
    <property type="evidence" value="ECO:0007669"/>
    <property type="project" value="UniProtKB-SubCell"/>
</dbReference>
<evidence type="ECO:0000256" key="10">
    <source>
        <dbReference type="ARBA" id="ARBA00022989"/>
    </source>
</evidence>
<evidence type="ECO:0000256" key="2">
    <source>
        <dbReference type="ARBA" id="ARBA00004141"/>
    </source>
</evidence>
<dbReference type="PANTHER" id="PTHR24421">
    <property type="entry name" value="NITRATE/NITRITE SENSOR PROTEIN NARX-RELATED"/>
    <property type="match status" value="1"/>
</dbReference>
<keyword evidence="10 14" id="KW-1133">Transmembrane helix</keyword>
<evidence type="ECO:0000256" key="1">
    <source>
        <dbReference type="ARBA" id="ARBA00000085"/>
    </source>
</evidence>
<comment type="subcellular location">
    <subcellularLocation>
        <location evidence="2">Membrane</location>
        <topology evidence="2">Multi-pass membrane protein</topology>
    </subcellularLocation>
</comment>
<evidence type="ECO:0000256" key="6">
    <source>
        <dbReference type="ARBA" id="ARBA00022692"/>
    </source>
</evidence>
<evidence type="ECO:0000256" key="12">
    <source>
        <dbReference type="ARBA" id="ARBA00023136"/>
    </source>
</evidence>
<feature type="coiled-coil region" evidence="13">
    <location>
        <begin position="240"/>
        <end position="267"/>
    </location>
</feature>
<accession>A0A0P7C5P3</accession>
<evidence type="ECO:0000256" key="5">
    <source>
        <dbReference type="ARBA" id="ARBA00022679"/>
    </source>
</evidence>
<evidence type="ECO:0000313" key="17">
    <source>
        <dbReference type="Proteomes" id="UP000050454"/>
    </source>
</evidence>
<keyword evidence="9" id="KW-0067">ATP-binding</keyword>
<organism evidence="16 17">
    <name type="scientific">Jiulongibacter sediminis</name>
    <dbReference type="NCBI Taxonomy" id="1605367"/>
    <lineage>
        <taxon>Bacteria</taxon>
        <taxon>Pseudomonadati</taxon>
        <taxon>Bacteroidota</taxon>
        <taxon>Cytophagia</taxon>
        <taxon>Cytophagales</taxon>
        <taxon>Leadbetterellaceae</taxon>
        <taxon>Jiulongibacter</taxon>
    </lineage>
</organism>
<comment type="catalytic activity">
    <reaction evidence="1">
        <text>ATP + protein L-histidine = ADP + protein N-phospho-L-histidine.</text>
        <dbReference type="EC" id="2.7.13.3"/>
    </reaction>
</comment>
<dbReference type="AlphaFoldDB" id="A0A0P7C5P3"/>
<dbReference type="Proteomes" id="UP000050454">
    <property type="component" value="Unassembled WGS sequence"/>
</dbReference>
<dbReference type="GO" id="GO:0000155">
    <property type="term" value="F:phosphorelay sensor kinase activity"/>
    <property type="evidence" value="ECO:0007669"/>
    <property type="project" value="InterPro"/>
</dbReference>
<keyword evidence="4" id="KW-0597">Phosphoprotein</keyword>
<dbReference type="EC" id="2.7.13.3" evidence="3"/>
<reference evidence="16 17" key="1">
    <citation type="submission" date="2015-07" db="EMBL/GenBank/DDBJ databases">
        <title>The draft genome sequence of Leadbetterella sp. JN14-9.</title>
        <authorList>
            <person name="Liu Y."/>
            <person name="Du J."/>
            <person name="Shao Z."/>
        </authorList>
    </citation>
    <scope>NUCLEOTIDE SEQUENCE [LARGE SCALE GENOMIC DNA]</scope>
    <source>
        <strain evidence="16 17">JN14-9</strain>
    </source>
</reference>
<dbReference type="SMART" id="SM00387">
    <property type="entry name" value="HATPase_c"/>
    <property type="match status" value="1"/>
</dbReference>
<keyword evidence="7" id="KW-0547">Nucleotide-binding</keyword>
<dbReference type="STRING" id="1605367.AFM12_08515"/>
<keyword evidence="6 14" id="KW-0812">Transmembrane</keyword>
<feature type="transmembrane region" description="Helical" evidence="14">
    <location>
        <begin position="27"/>
        <end position="49"/>
    </location>
</feature>
<dbReference type="RefSeq" id="WP_055146642.1">
    <property type="nucleotide sequence ID" value="NZ_JXSZ01000006.1"/>
</dbReference>
<name>A0A0P7C5P3_9BACT</name>
<dbReference type="GO" id="GO:0005524">
    <property type="term" value="F:ATP binding"/>
    <property type="evidence" value="ECO:0007669"/>
    <property type="project" value="UniProtKB-KW"/>
</dbReference>
<dbReference type="InterPro" id="IPR011712">
    <property type="entry name" value="Sig_transdc_His_kin_sub3_dim/P"/>
</dbReference>
<keyword evidence="13" id="KW-0175">Coiled coil</keyword>
<dbReference type="OrthoDB" id="9760839at2"/>
<comment type="caution">
    <text evidence="16">The sequence shown here is derived from an EMBL/GenBank/DDBJ whole genome shotgun (WGS) entry which is preliminary data.</text>
</comment>
<keyword evidence="17" id="KW-1185">Reference proteome</keyword>
<evidence type="ECO:0000313" key="16">
    <source>
        <dbReference type="EMBL" id="KPM48638.1"/>
    </source>
</evidence>
<dbReference type="SUPFAM" id="SSF55874">
    <property type="entry name" value="ATPase domain of HSP90 chaperone/DNA topoisomerase II/histidine kinase"/>
    <property type="match status" value="1"/>
</dbReference>
<dbReference type="PANTHER" id="PTHR24421:SF10">
    <property type="entry name" value="NITRATE_NITRITE SENSOR PROTEIN NARQ"/>
    <property type="match status" value="1"/>
</dbReference>
<feature type="transmembrane region" description="Helical" evidence="14">
    <location>
        <begin position="194"/>
        <end position="212"/>
    </location>
</feature>